<evidence type="ECO:0000256" key="2">
    <source>
        <dbReference type="ARBA" id="ARBA00022576"/>
    </source>
</evidence>
<dbReference type="PANTHER" id="PTHR11986:SF79">
    <property type="entry name" value="ACETYLORNITHINE AMINOTRANSFERASE, MITOCHONDRIAL"/>
    <property type="match status" value="1"/>
</dbReference>
<keyword evidence="7" id="KW-1185">Reference proteome</keyword>
<dbReference type="InterPro" id="IPR049704">
    <property type="entry name" value="Aminotrans_3_PPA_site"/>
</dbReference>
<dbReference type="SUPFAM" id="SSF53383">
    <property type="entry name" value="PLP-dependent transferases"/>
    <property type="match status" value="1"/>
</dbReference>
<dbReference type="PROSITE" id="PS00600">
    <property type="entry name" value="AA_TRANSFER_CLASS_3"/>
    <property type="match status" value="1"/>
</dbReference>
<dbReference type="InterPro" id="IPR015424">
    <property type="entry name" value="PyrdxlP-dep_Trfase"/>
</dbReference>
<name>A0A501QLE0_9FLAO</name>
<proteinExistence type="inferred from homology"/>
<dbReference type="PANTHER" id="PTHR11986">
    <property type="entry name" value="AMINOTRANSFERASE CLASS III"/>
    <property type="match status" value="1"/>
</dbReference>
<evidence type="ECO:0000256" key="3">
    <source>
        <dbReference type="ARBA" id="ARBA00022679"/>
    </source>
</evidence>
<reference evidence="6 7" key="2">
    <citation type="submission" date="2019-06" db="EMBL/GenBank/DDBJ databases">
        <authorList>
            <person name="Seo Y."/>
        </authorList>
    </citation>
    <scope>NUCLEOTIDE SEQUENCE [LARGE SCALE GENOMIC DNA]</scope>
    <source>
        <strain evidence="6 7">MaA-Y11</strain>
    </source>
</reference>
<dbReference type="Gene3D" id="3.40.640.10">
    <property type="entry name" value="Type I PLP-dependent aspartate aminotransferase-like (Major domain)"/>
    <property type="match status" value="1"/>
</dbReference>
<dbReference type="RefSeq" id="WP_139997822.1">
    <property type="nucleotide sequence ID" value="NZ_VFJE01000046.1"/>
</dbReference>
<dbReference type="Gene3D" id="3.90.1150.10">
    <property type="entry name" value="Aspartate Aminotransferase, domain 1"/>
    <property type="match status" value="1"/>
</dbReference>
<comment type="cofactor">
    <cofactor evidence="1">
        <name>pyridoxal 5'-phosphate</name>
        <dbReference type="ChEBI" id="CHEBI:597326"/>
    </cofactor>
</comment>
<keyword evidence="2 6" id="KW-0032">Aminotransferase</keyword>
<dbReference type="OrthoDB" id="9801052at2"/>
<dbReference type="AlphaFoldDB" id="A0A501QLE0"/>
<accession>A0A501QLE0</accession>
<dbReference type="FunFam" id="3.40.640.10:FF:000004">
    <property type="entry name" value="Acetylornithine aminotransferase"/>
    <property type="match status" value="1"/>
</dbReference>
<dbReference type="InterPro" id="IPR050103">
    <property type="entry name" value="Class-III_PLP-dep_AT"/>
</dbReference>
<sequence length="397" mass="43845">MNNDFQKYQAQTSPYPLGMEVSHAVGSYIYDTNNKKYLDFVAGVSACTLGHQHKRVNDAIKNQLDKYSHVMVYGEYSQNPAVEFCKLLASLLPKPLEKTYLVNSGTEATEGALKLARRVTGRSQLISCNNAYHGNTMGSMSVMGFEERKRAFRPLIPDVDFITFNNEEDLKKITTKTAGIILESIQGGAGFIQPENGFLKKVRERCTEVGAMMIIDEIQPGFGRTGKLFGFENYDVVPDIIILGKGMGGGMPVGAFTASSEMMDLLSDNPKLGHITTFGGHPVIAAASLATLQEITETDLIPQTLEKETLFRSLLVHPLIKEIRGRGLMLAAMTEDAEITNQIILKCQDKGLILFWLLFEGKAIRITPPLTISEEEIKEGCAILLEVMDEVHSTLKN</sequence>
<gene>
    <name evidence="6" type="ORF">FJA49_00735</name>
</gene>
<dbReference type="PIRSF" id="PIRSF000521">
    <property type="entry name" value="Transaminase_4ab_Lys_Orn"/>
    <property type="match status" value="1"/>
</dbReference>
<dbReference type="EMBL" id="VFJE01000046">
    <property type="protein sequence ID" value="TPD73589.1"/>
    <property type="molecule type" value="Genomic_DNA"/>
</dbReference>
<dbReference type="InterPro" id="IPR005814">
    <property type="entry name" value="Aminotrans_3"/>
</dbReference>
<protein>
    <submittedName>
        <fullName evidence="6">Aspartate aminotransferase family protein</fullName>
    </submittedName>
</protein>
<dbReference type="Pfam" id="PF00202">
    <property type="entry name" value="Aminotran_3"/>
    <property type="match status" value="1"/>
</dbReference>
<evidence type="ECO:0000313" key="6">
    <source>
        <dbReference type="EMBL" id="TPD73589.1"/>
    </source>
</evidence>
<comment type="similarity">
    <text evidence="5">Belongs to the class-III pyridoxal-phosphate-dependent aminotransferase family.</text>
</comment>
<dbReference type="GO" id="GO:0030170">
    <property type="term" value="F:pyridoxal phosphate binding"/>
    <property type="evidence" value="ECO:0007669"/>
    <property type="project" value="InterPro"/>
</dbReference>
<dbReference type="GO" id="GO:0042802">
    <property type="term" value="F:identical protein binding"/>
    <property type="evidence" value="ECO:0007669"/>
    <property type="project" value="TreeGrafter"/>
</dbReference>
<reference evidence="6 7" key="1">
    <citation type="submission" date="2019-06" db="EMBL/GenBank/DDBJ databases">
        <title>Flavobacterium sp. MaA-Y11 from geoumgang.</title>
        <authorList>
            <person name="Jeong S."/>
        </authorList>
    </citation>
    <scope>NUCLEOTIDE SEQUENCE [LARGE SCALE GENOMIC DNA]</scope>
    <source>
        <strain evidence="6 7">MaA-Y11</strain>
    </source>
</reference>
<keyword evidence="4 5" id="KW-0663">Pyridoxal phosphate</keyword>
<organism evidence="6 7">
    <name type="scientific">Flavobacterium microcysteis</name>
    <dbReference type="NCBI Taxonomy" id="2596891"/>
    <lineage>
        <taxon>Bacteria</taxon>
        <taxon>Pseudomonadati</taxon>
        <taxon>Bacteroidota</taxon>
        <taxon>Flavobacteriia</taxon>
        <taxon>Flavobacteriales</taxon>
        <taxon>Flavobacteriaceae</taxon>
        <taxon>Flavobacterium</taxon>
    </lineage>
</organism>
<keyword evidence="3 6" id="KW-0808">Transferase</keyword>
<evidence type="ECO:0000256" key="5">
    <source>
        <dbReference type="RuleBase" id="RU003560"/>
    </source>
</evidence>
<dbReference type="GO" id="GO:0008483">
    <property type="term" value="F:transaminase activity"/>
    <property type="evidence" value="ECO:0007669"/>
    <property type="project" value="UniProtKB-KW"/>
</dbReference>
<dbReference type="InterPro" id="IPR015422">
    <property type="entry name" value="PyrdxlP-dep_Trfase_small"/>
</dbReference>
<comment type="caution">
    <text evidence="6">The sequence shown here is derived from an EMBL/GenBank/DDBJ whole genome shotgun (WGS) entry which is preliminary data.</text>
</comment>
<evidence type="ECO:0000256" key="1">
    <source>
        <dbReference type="ARBA" id="ARBA00001933"/>
    </source>
</evidence>
<evidence type="ECO:0000256" key="4">
    <source>
        <dbReference type="ARBA" id="ARBA00022898"/>
    </source>
</evidence>
<dbReference type="InterPro" id="IPR015421">
    <property type="entry name" value="PyrdxlP-dep_Trfase_major"/>
</dbReference>
<dbReference type="CDD" id="cd00610">
    <property type="entry name" value="OAT_like"/>
    <property type="match status" value="1"/>
</dbReference>
<evidence type="ECO:0000313" key="7">
    <source>
        <dbReference type="Proteomes" id="UP000319175"/>
    </source>
</evidence>
<dbReference type="Proteomes" id="UP000319175">
    <property type="component" value="Unassembled WGS sequence"/>
</dbReference>